<keyword evidence="8" id="KW-0346">Stress response</keyword>
<dbReference type="Gene3D" id="1.10.10.10">
    <property type="entry name" value="Winged helix-like DNA-binding domain superfamily/Winged helix DNA-binding domain"/>
    <property type="match status" value="1"/>
</dbReference>
<proteinExistence type="inferred from homology"/>
<evidence type="ECO:0000256" key="5">
    <source>
        <dbReference type="RuleBase" id="RU004020"/>
    </source>
</evidence>
<feature type="region of interest" description="Disordered" evidence="6">
    <location>
        <begin position="116"/>
        <end position="141"/>
    </location>
</feature>
<dbReference type="PRINTS" id="PR00056">
    <property type="entry name" value="HSFDOMAIN"/>
</dbReference>
<feature type="compositionally biased region" description="Pro residues" evidence="6">
    <location>
        <begin position="14"/>
        <end position="25"/>
    </location>
</feature>
<feature type="region of interest" description="Disordered" evidence="6">
    <location>
        <begin position="453"/>
        <end position="529"/>
    </location>
</feature>
<dbReference type="VEuPathDB" id="FungiDB:AAP_05273"/>
<feature type="compositionally biased region" description="Acidic residues" evidence="6">
    <location>
        <begin position="289"/>
        <end position="303"/>
    </location>
</feature>
<dbReference type="Pfam" id="PF00447">
    <property type="entry name" value="HSF_DNA-bind"/>
    <property type="match status" value="1"/>
</dbReference>
<protein>
    <submittedName>
        <fullName evidence="8">Heat shock transcription factor</fullName>
    </submittedName>
</protein>
<evidence type="ECO:0000256" key="2">
    <source>
        <dbReference type="ARBA" id="ARBA00006403"/>
    </source>
</evidence>
<dbReference type="GO" id="GO:0005634">
    <property type="term" value="C:nucleus"/>
    <property type="evidence" value="ECO:0007669"/>
    <property type="project" value="UniProtKB-SubCell"/>
</dbReference>
<keyword evidence="9" id="KW-1185">Reference proteome</keyword>
<dbReference type="InterPro" id="IPR036388">
    <property type="entry name" value="WH-like_DNA-bd_sf"/>
</dbReference>
<feature type="compositionally biased region" description="Polar residues" evidence="6">
    <location>
        <begin position="455"/>
        <end position="480"/>
    </location>
</feature>
<dbReference type="FunFam" id="1.10.10.10:FF:000173">
    <property type="entry name" value="Heat shock transcription factor Hsf1"/>
    <property type="match status" value="1"/>
</dbReference>
<comment type="caution">
    <text evidence="8">The sequence shown here is derived from an EMBL/GenBank/DDBJ whole genome shotgun (WGS) entry which is preliminary data.</text>
</comment>
<name>A0A167VTZ5_9EURO</name>
<accession>A0A167VTZ5</accession>
<dbReference type="OrthoDB" id="60033at2759"/>
<dbReference type="PANTHER" id="PTHR10015">
    <property type="entry name" value="HEAT SHOCK TRANSCRIPTION FACTOR"/>
    <property type="match status" value="1"/>
</dbReference>
<dbReference type="Proteomes" id="UP000242877">
    <property type="component" value="Unassembled WGS sequence"/>
</dbReference>
<feature type="region of interest" description="Disordered" evidence="6">
    <location>
        <begin position="746"/>
        <end position="778"/>
    </location>
</feature>
<feature type="domain" description="HSF-type DNA-binding" evidence="7">
    <location>
        <begin position="162"/>
        <end position="269"/>
    </location>
</feature>
<evidence type="ECO:0000313" key="8">
    <source>
        <dbReference type="EMBL" id="KZZ88007.1"/>
    </source>
</evidence>
<dbReference type="SMART" id="SM00415">
    <property type="entry name" value="HSF"/>
    <property type="match status" value="1"/>
</dbReference>
<evidence type="ECO:0000313" key="9">
    <source>
        <dbReference type="Proteomes" id="UP000242877"/>
    </source>
</evidence>
<gene>
    <name evidence="8" type="ORF">AAP_05273</name>
</gene>
<evidence type="ECO:0000256" key="4">
    <source>
        <dbReference type="ARBA" id="ARBA00023242"/>
    </source>
</evidence>
<feature type="compositionally biased region" description="Polar residues" evidence="6">
    <location>
        <begin position="122"/>
        <end position="140"/>
    </location>
</feature>
<keyword evidence="3" id="KW-0238">DNA-binding</keyword>
<dbReference type="GO" id="GO:0043565">
    <property type="term" value="F:sequence-specific DNA binding"/>
    <property type="evidence" value="ECO:0007669"/>
    <property type="project" value="InterPro"/>
</dbReference>
<keyword evidence="4" id="KW-0539">Nucleus</keyword>
<sequence>MSQPPPMSRKRPAPLTPPLPGPTVPMMPSYPAVDPTTGQVTQDHFIPWAPSLQSTVAASASVPPFATPAPAVVAPVTMHPYDLGTFAPTSTSAPAVSTQLTRRPMAQMVARPRVDGSPAFVNGTTIDTTDLNDQGDNANESDAAVEQRALLARKEAQDKRRQIPPFVQKLMSFLNDEKNTPYIRWSDDGNSFIVVDEDEFARTLIPEMFKHNKYPSFVRQLNMYGFHKKVRLSDNSMRAHERKNKSPSEYANPYFKRGRPDLLWLIQKPKGNQSNKAAKLSGGRIRSEDTDEVDNDEVADDAASEPRARFRGQLALGSGEGTLAKEQLANVYTELQAIRQQQQIISSTINKIRREHDQLYNQAATFQEQHTRHENSINAILTFLATVYNRSLQGGPEGVQSLMNSFQNAVPQEHLHGSGNVLNMDLINVSDMGSSTPGQRNKKVPLLLKAAPDRLSSTPQPNGTASPLSSAANRQASQRHPSVASLGSGRNIEELVDTASPRSQVGQAPNRPSVSVTNSTPVQGSTPQRDIMSIIQNTNTSEAPPSNNHEVSAAEFNDLISPLKTNNATGIVNDQTTATTQPGDMLRMIANQNGSNGNQVNGVSTADTGASYPGTNGSVSQSAYDARLASSRAEIENLMKMQAEQDRNVQNLTNLLQPLSPTGAIPGLNDNFQHPHMTQPPLDLEHIFSGDYFANYPTFDTSAAAGVPGTSAAVTMDGVPAISDVGNTGHDAVDVDDLFTFDTMSTPRMPNSYPQAGARSTTSGPVHSPTSVGSDKSQ</sequence>
<dbReference type="PANTHER" id="PTHR10015:SF427">
    <property type="entry name" value="HEAT SHOCK FACTOR PROTEIN"/>
    <property type="match status" value="1"/>
</dbReference>
<reference evidence="8 9" key="1">
    <citation type="journal article" date="2016" name="Genome Biol. Evol.">
        <title>Divergent and convergent evolution of fungal pathogenicity.</title>
        <authorList>
            <person name="Shang Y."/>
            <person name="Xiao G."/>
            <person name="Zheng P."/>
            <person name="Cen K."/>
            <person name="Zhan S."/>
            <person name="Wang C."/>
        </authorList>
    </citation>
    <scope>NUCLEOTIDE SEQUENCE [LARGE SCALE GENOMIC DNA]</scope>
    <source>
        <strain evidence="8 9">ARSEF 7405</strain>
    </source>
</reference>
<organism evidence="8 9">
    <name type="scientific">Ascosphaera apis ARSEF 7405</name>
    <dbReference type="NCBI Taxonomy" id="392613"/>
    <lineage>
        <taxon>Eukaryota</taxon>
        <taxon>Fungi</taxon>
        <taxon>Dikarya</taxon>
        <taxon>Ascomycota</taxon>
        <taxon>Pezizomycotina</taxon>
        <taxon>Eurotiomycetes</taxon>
        <taxon>Eurotiomycetidae</taxon>
        <taxon>Onygenales</taxon>
        <taxon>Ascosphaeraceae</taxon>
        <taxon>Ascosphaera</taxon>
    </lineage>
</organism>
<dbReference type="InterPro" id="IPR000232">
    <property type="entry name" value="HSF_DNA-bd"/>
</dbReference>
<comment type="similarity">
    <text evidence="2 5">Belongs to the HSF family.</text>
</comment>
<feature type="region of interest" description="Disordered" evidence="6">
    <location>
        <begin position="273"/>
        <end position="306"/>
    </location>
</feature>
<evidence type="ECO:0000256" key="6">
    <source>
        <dbReference type="SAM" id="MobiDB-lite"/>
    </source>
</evidence>
<feature type="region of interest" description="Disordered" evidence="6">
    <location>
        <begin position="235"/>
        <end position="254"/>
    </location>
</feature>
<dbReference type="AlphaFoldDB" id="A0A167VTZ5"/>
<evidence type="ECO:0000256" key="1">
    <source>
        <dbReference type="ARBA" id="ARBA00004123"/>
    </source>
</evidence>
<evidence type="ECO:0000259" key="7">
    <source>
        <dbReference type="SMART" id="SM00415"/>
    </source>
</evidence>
<feature type="region of interest" description="Disordered" evidence="6">
    <location>
        <begin position="1"/>
        <end position="38"/>
    </location>
</feature>
<evidence type="ECO:0000256" key="3">
    <source>
        <dbReference type="ARBA" id="ARBA00023125"/>
    </source>
</evidence>
<dbReference type="GO" id="GO:0003700">
    <property type="term" value="F:DNA-binding transcription factor activity"/>
    <property type="evidence" value="ECO:0007669"/>
    <property type="project" value="InterPro"/>
</dbReference>
<dbReference type="EMBL" id="AZGZ01000029">
    <property type="protein sequence ID" value="KZZ88007.1"/>
    <property type="molecule type" value="Genomic_DNA"/>
</dbReference>
<feature type="compositionally biased region" description="Polar residues" evidence="6">
    <location>
        <begin position="500"/>
        <end position="529"/>
    </location>
</feature>
<dbReference type="InterPro" id="IPR036390">
    <property type="entry name" value="WH_DNA-bd_sf"/>
</dbReference>
<dbReference type="SUPFAM" id="SSF46785">
    <property type="entry name" value="Winged helix' DNA-binding domain"/>
    <property type="match status" value="1"/>
</dbReference>
<comment type="subcellular location">
    <subcellularLocation>
        <location evidence="1">Nucleus</location>
    </subcellularLocation>
</comment>